<evidence type="ECO:0000313" key="4">
    <source>
        <dbReference type="EMBL" id="CDM23385.1"/>
    </source>
</evidence>
<accession>W8X8N5</accession>
<dbReference type="OrthoDB" id="8617634at2"/>
<dbReference type="KEGG" id="cdn:BN940_04566"/>
<dbReference type="eggNOG" id="COG3712">
    <property type="taxonomic scope" value="Bacteria"/>
</dbReference>
<dbReference type="Gene3D" id="3.55.50.30">
    <property type="match status" value="1"/>
</dbReference>
<dbReference type="PIRSF" id="PIRSF018266">
    <property type="entry name" value="FecR"/>
    <property type="match status" value="1"/>
</dbReference>
<keyword evidence="1" id="KW-1133">Transmembrane helix</keyword>
<dbReference type="InterPro" id="IPR012373">
    <property type="entry name" value="Ferrdict_sens_TM"/>
</dbReference>
<feature type="domain" description="FecR N-terminal" evidence="3">
    <location>
        <begin position="12"/>
        <end position="53"/>
    </location>
</feature>
<reference evidence="4 5" key="1">
    <citation type="journal article" date="2014" name="BMC Microbiol.">
        <title>The oxygen-independent metabolism of cyclic monoterpenes in Castellaniella defragrans 65Phen.</title>
        <authorList>
            <person name="Petasch J."/>
            <person name="Disch E.M."/>
            <person name="Markert S."/>
            <person name="Becher D."/>
            <person name="Schweder T."/>
            <person name="Huttel B."/>
            <person name="Reinhardt R."/>
            <person name="Harder J."/>
        </authorList>
    </citation>
    <scope>NUCLEOTIDE SEQUENCE [LARGE SCALE GENOMIC DNA]</scope>
    <source>
        <strain evidence="4">65Phen</strain>
    </source>
</reference>
<keyword evidence="1" id="KW-0472">Membrane</keyword>
<dbReference type="EMBL" id="HG916765">
    <property type="protein sequence ID" value="CDM23385.1"/>
    <property type="molecule type" value="Genomic_DNA"/>
</dbReference>
<dbReference type="AlphaFoldDB" id="W8X8N5"/>
<keyword evidence="5" id="KW-1185">Reference proteome</keyword>
<dbReference type="HOGENOM" id="CLU_050192_0_1_4"/>
<dbReference type="InterPro" id="IPR032623">
    <property type="entry name" value="FecR_N"/>
</dbReference>
<dbReference type="STRING" id="1437824.BN940_04566"/>
<dbReference type="RefSeq" id="WP_043680572.1">
    <property type="nucleotide sequence ID" value="NZ_HG916765.1"/>
</dbReference>
<keyword evidence="1" id="KW-0812">Transmembrane</keyword>
<sequence length="328" mass="36706">MNRELSHRDARDQAAFWFARLNSGHATRADRLACDRWRAASPEHERQYRQVERAWRASARIPQQELRALLARPSAGDRPMRPDRRRFGLGLAGACGIALTAGVAGWHALDAPRQVVELASARGERRRVALPDGSVLDLNTGTRARARFQEGRRVVELREGEIFFAVRPDAGRPFVVEAGPARVEVTGTRFDVRHDADWTRVSVESGSVEVSSGPWWRRRRQALAQGQEVLRASGDETFDAVRAADLETVLAWQQGRIVFENTPLAQAIAEINRYLDTPVRLDAPALRDFRVAAVLSVDEPEALIDMLPAIAPVRVYRLPDGPLRIVPR</sequence>
<protein>
    <submittedName>
        <fullName evidence="4">Iron siderophore sensor protein</fullName>
    </submittedName>
</protein>
<dbReference type="Gene3D" id="2.60.120.1440">
    <property type="match status" value="1"/>
</dbReference>
<proteinExistence type="predicted"/>
<evidence type="ECO:0000259" key="2">
    <source>
        <dbReference type="Pfam" id="PF04773"/>
    </source>
</evidence>
<feature type="domain" description="FecR protein" evidence="2">
    <location>
        <begin position="118"/>
        <end position="209"/>
    </location>
</feature>
<dbReference type="GO" id="GO:0016989">
    <property type="term" value="F:sigma factor antagonist activity"/>
    <property type="evidence" value="ECO:0007669"/>
    <property type="project" value="TreeGrafter"/>
</dbReference>
<dbReference type="PANTHER" id="PTHR30273:SF2">
    <property type="entry name" value="PROTEIN FECR"/>
    <property type="match status" value="1"/>
</dbReference>
<evidence type="ECO:0000313" key="5">
    <source>
        <dbReference type="Proteomes" id="UP000019805"/>
    </source>
</evidence>
<gene>
    <name evidence="4" type="ORF">BN940_04566</name>
</gene>
<dbReference type="PANTHER" id="PTHR30273">
    <property type="entry name" value="PERIPLASMIC SIGNAL SENSOR AND SIGMA FACTOR ACTIVATOR FECR-RELATED"/>
    <property type="match status" value="1"/>
</dbReference>
<feature type="transmembrane region" description="Helical" evidence="1">
    <location>
        <begin position="87"/>
        <end position="109"/>
    </location>
</feature>
<dbReference type="Pfam" id="PF04773">
    <property type="entry name" value="FecR"/>
    <property type="match status" value="1"/>
</dbReference>
<dbReference type="PATRIC" id="fig|1437824.5.peg.906"/>
<dbReference type="InterPro" id="IPR006860">
    <property type="entry name" value="FecR"/>
</dbReference>
<name>W8X8N5_CASD6</name>
<dbReference type="Proteomes" id="UP000019805">
    <property type="component" value="Chromosome"/>
</dbReference>
<evidence type="ECO:0000259" key="3">
    <source>
        <dbReference type="Pfam" id="PF16220"/>
    </source>
</evidence>
<organism evidence="4 5">
    <name type="scientific">Castellaniella defragrans (strain DSM 12143 / CCUG 39792 / 65Phen)</name>
    <name type="common">Alcaligenes defragrans</name>
    <dbReference type="NCBI Taxonomy" id="1437824"/>
    <lineage>
        <taxon>Bacteria</taxon>
        <taxon>Pseudomonadati</taxon>
        <taxon>Pseudomonadota</taxon>
        <taxon>Betaproteobacteria</taxon>
        <taxon>Burkholderiales</taxon>
        <taxon>Alcaligenaceae</taxon>
        <taxon>Castellaniella</taxon>
    </lineage>
</organism>
<dbReference type="Pfam" id="PF16220">
    <property type="entry name" value="DUF4880"/>
    <property type="match status" value="1"/>
</dbReference>
<evidence type="ECO:0000256" key="1">
    <source>
        <dbReference type="SAM" id="Phobius"/>
    </source>
</evidence>